<dbReference type="PANTHER" id="PTHR34476">
    <property type="entry name" value="DNA-DIRECTED RNA POLYMERASE SUBUNIT OMEGA"/>
    <property type="match status" value="1"/>
</dbReference>
<organism evidence="12 13">
    <name type="scientific">Candidatus Ichthyocystis hellenicum</name>
    <dbReference type="NCBI Taxonomy" id="1561003"/>
    <lineage>
        <taxon>Bacteria</taxon>
        <taxon>Pseudomonadati</taxon>
        <taxon>Pseudomonadota</taxon>
        <taxon>Betaproteobacteria</taxon>
        <taxon>Burkholderiales</taxon>
        <taxon>Candidatus Ichthyocystis</taxon>
    </lineage>
</organism>
<evidence type="ECO:0000256" key="5">
    <source>
        <dbReference type="ARBA" id="ARBA00022679"/>
    </source>
</evidence>
<evidence type="ECO:0000256" key="9">
    <source>
        <dbReference type="ARBA" id="ARBA00030998"/>
    </source>
</evidence>
<dbReference type="PATRIC" id="fig|1561003.3.peg.440"/>
<keyword evidence="6 11" id="KW-0548">Nucleotidyltransferase</keyword>
<evidence type="ECO:0000256" key="1">
    <source>
        <dbReference type="ARBA" id="ARBA00006711"/>
    </source>
</evidence>
<dbReference type="AlphaFoldDB" id="A0A0S4M554"/>
<evidence type="ECO:0000256" key="8">
    <source>
        <dbReference type="ARBA" id="ARBA00029924"/>
    </source>
</evidence>
<evidence type="ECO:0000313" key="12">
    <source>
        <dbReference type="EMBL" id="CUT17272.1"/>
    </source>
</evidence>
<dbReference type="GO" id="GO:0000428">
    <property type="term" value="C:DNA-directed RNA polymerase complex"/>
    <property type="evidence" value="ECO:0007669"/>
    <property type="project" value="UniProtKB-KW"/>
</dbReference>
<comment type="catalytic activity">
    <reaction evidence="10 11">
        <text>RNA(n) + a ribonucleoside 5'-triphosphate = RNA(n+1) + diphosphate</text>
        <dbReference type="Rhea" id="RHEA:21248"/>
        <dbReference type="Rhea" id="RHEA-COMP:14527"/>
        <dbReference type="Rhea" id="RHEA-COMP:17342"/>
        <dbReference type="ChEBI" id="CHEBI:33019"/>
        <dbReference type="ChEBI" id="CHEBI:61557"/>
        <dbReference type="ChEBI" id="CHEBI:140395"/>
        <dbReference type="EC" id="2.7.7.6"/>
    </reaction>
</comment>
<gene>
    <name evidence="11 12" type="primary">rpoZ</name>
    <name evidence="12" type="ORF">Ark11_0423</name>
</gene>
<name>A0A0S4M554_9BURK</name>
<dbReference type="OrthoDB" id="9796300at2"/>
<comment type="similarity">
    <text evidence="1 11">Belongs to the RNA polymerase subunit omega family.</text>
</comment>
<dbReference type="PANTHER" id="PTHR34476:SF1">
    <property type="entry name" value="DNA-DIRECTED RNA POLYMERASE SUBUNIT OMEGA"/>
    <property type="match status" value="1"/>
</dbReference>
<keyword evidence="7 11" id="KW-0804">Transcription</keyword>
<keyword evidence="4 11" id="KW-0240">DNA-directed RNA polymerase</keyword>
<dbReference type="Pfam" id="PF01192">
    <property type="entry name" value="RNA_pol_Rpb6"/>
    <property type="match status" value="1"/>
</dbReference>
<dbReference type="Proteomes" id="UP000198651">
    <property type="component" value="Chromosome I"/>
</dbReference>
<dbReference type="GO" id="GO:0003899">
    <property type="term" value="F:DNA-directed RNA polymerase activity"/>
    <property type="evidence" value="ECO:0007669"/>
    <property type="project" value="UniProtKB-UniRule"/>
</dbReference>
<dbReference type="NCBIfam" id="TIGR00690">
    <property type="entry name" value="rpoZ"/>
    <property type="match status" value="1"/>
</dbReference>
<evidence type="ECO:0000313" key="13">
    <source>
        <dbReference type="Proteomes" id="UP000198651"/>
    </source>
</evidence>
<dbReference type="InterPro" id="IPR003716">
    <property type="entry name" value="DNA-dir_RNA_pol_omega"/>
</dbReference>
<comment type="function">
    <text evidence="11">Promotes RNA polymerase assembly. Latches the N- and C-terminal regions of the beta' subunit thereby facilitating its interaction with the beta and alpha subunits.</text>
</comment>
<evidence type="ECO:0000256" key="3">
    <source>
        <dbReference type="ARBA" id="ARBA00013725"/>
    </source>
</evidence>
<evidence type="ECO:0000256" key="7">
    <source>
        <dbReference type="ARBA" id="ARBA00023163"/>
    </source>
</evidence>
<dbReference type="Gene3D" id="3.90.940.10">
    <property type="match status" value="1"/>
</dbReference>
<dbReference type="SMART" id="SM01409">
    <property type="entry name" value="RNA_pol_Rpb6"/>
    <property type="match status" value="1"/>
</dbReference>
<evidence type="ECO:0000256" key="4">
    <source>
        <dbReference type="ARBA" id="ARBA00022478"/>
    </source>
</evidence>
<evidence type="ECO:0000256" key="11">
    <source>
        <dbReference type="HAMAP-Rule" id="MF_00366"/>
    </source>
</evidence>
<sequence>MARVTIEDGLKRITNRFVLTLVAVARARQLAQGAEPLVTSKNKPGVTALREIAAGLVDESILKNSSTHN</sequence>
<dbReference type="RefSeq" id="WP_092342108.1">
    <property type="nucleotide sequence ID" value="NZ_FLSL01000086.1"/>
</dbReference>
<dbReference type="EC" id="2.7.7.6" evidence="2 11"/>
<keyword evidence="5 11" id="KW-0808">Transferase</keyword>
<proteinExistence type="inferred from homology"/>
<dbReference type="GO" id="GO:0006351">
    <property type="term" value="P:DNA-templated transcription"/>
    <property type="evidence" value="ECO:0007669"/>
    <property type="project" value="UniProtKB-UniRule"/>
</dbReference>
<accession>A0A0S4M554</accession>
<dbReference type="InterPro" id="IPR006110">
    <property type="entry name" value="Pol_omega/Rpo6/RPB6"/>
</dbReference>
<protein>
    <recommendedName>
        <fullName evidence="3 11">DNA-directed RNA polymerase subunit omega</fullName>
        <shortName evidence="11">RNAP omega subunit</shortName>
        <ecNumber evidence="2 11">2.7.7.6</ecNumber>
    </recommendedName>
    <alternativeName>
        <fullName evidence="9 11">RNA polymerase omega subunit</fullName>
    </alternativeName>
    <alternativeName>
        <fullName evidence="8 11">Transcriptase subunit omega</fullName>
    </alternativeName>
</protein>
<reference evidence="13" key="1">
    <citation type="submission" date="2015-11" db="EMBL/GenBank/DDBJ databases">
        <authorList>
            <person name="Seth-Smith H.M.B."/>
        </authorList>
    </citation>
    <scope>NUCLEOTIDE SEQUENCE [LARGE SCALE GENOMIC DNA]</scope>
    <source>
        <strain evidence="13">2013Ark11</strain>
    </source>
</reference>
<comment type="subunit">
    <text evidence="11">The RNAP catalytic core consists of 2 alpha, 1 beta, 1 beta' and 1 omega subunit. When a sigma factor is associated with the core the holoenzyme is formed, which can initiate transcription.</text>
</comment>
<dbReference type="GO" id="GO:0003677">
    <property type="term" value="F:DNA binding"/>
    <property type="evidence" value="ECO:0007669"/>
    <property type="project" value="UniProtKB-UniRule"/>
</dbReference>
<evidence type="ECO:0000256" key="2">
    <source>
        <dbReference type="ARBA" id="ARBA00012418"/>
    </source>
</evidence>
<dbReference type="SUPFAM" id="SSF63562">
    <property type="entry name" value="RPB6/omega subunit-like"/>
    <property type="match status" value="1"/>
</dbReference>
<dbReference type="InterPro" id="IPR036161">
    <property type="entry name" value="RPB6/omega-like_sf"/>
</dbReference>
<keyword evidence="13" id="KW-1185">Reference proteome</keyword>
<evidence type="ECO:0000256" key="6">
    <source>
        <dbReference type="ARBA" id="ARBA00022695"/>
    </source>
</evidence>
<evidence type="ECO:0000256" key="10">
    <source>
        <dbReference type="ARBA" id="ARBA00048552"/>
    </source>
</evidence>
<dbReference type="EMBL" id="LN906597">
    <property type="protein sequence ID" value="CUT17272.1"/>
    <property type="molecule type" value="Genomic_DNA"/>
</dbReference>
<dbReference type="STRING" id="1561003.Ark11_0423"/>
<dbReference type="HAMAP" id="MF_00366">
    <property type="entry name" value="RNApol_bact_RpoZ"/>
    <property type="match status" value="1"/>
</dbReference>